<dbReference type="PANTHER" id="PTHR24171">
    <property type="entry name" value="ANKYRIN REPEAT DOMAIN-CONTAINING PROTEIN 39-RELATED"/>
    <property type="match status" value="1"/>
</dbReference>
<feature type="compositionally biased region" description="Polar residues" evidence="10">
    <location>
        <begin position="10"/>
        <end position="20"/>
    </location>
</feature>
<organism evidence="11">
    <name type="scientific">Aceria tosichella</name>
    <name type="common">wheat curl mite</name>
    <dbReference type="NCBI Taxonomy" id="561515"/>
    <lineage>
        <taxon>Eukaryota</taxon>
        <taxon>Metazoa</taxon>
        <taxon>Ecdysozoa</taxon>
        <taxon>Arthropoda</taxon>
        <taxon>Chelicerata</taxon>
        <taxon>Arachnida</taxon>
        <taxon>Acari</taxon>
        <taxon>Acariformes</taxon>
        <taxon>Trombidiformes</taxon>
        <taxon>Prostigmata</taxon>
        <taxon>Eupodina</taxon>
        <taxon>Eriophyoidea</taxon>
        <taxon>Eriophyidae</taxon>
        <taxon>Eriophyinae</taxon>
        <taxon>Aceriini</taxon>
        <taxon>Aceria</taxon>
    </lineage>
</organism>
<evidence type="ECO:0000256" key="10">
    <source>
        <dbReference type="SAM" id="MobiDB-lite"/>
    </source>
</evidence>
<reference evidence="11" key="1">
    <citation type="submission" date="2018-10" db="EMBL/GenBank/DDBJ databases">
        <title>Transcriptome assembly of Aceria tosichella (Wheat curl mite) Type 2.</title>
        <authorList>
            <person name="Scully E.D."/>
            <person name="Geib S.M."/>
            <person name="Palmer N.A."/>
            <person name="Gupta A.K."/>
            <person name="Sarath G."/>
            <person name="Tatineni S."/>
        </authorList>
    </citation>
    <scope>NUCLEOTIDE SEQUENCE</scope>
    <source>
        <strain evidence="11">LincolnNE</strain>
    </source>
</reference>
<feature type="repeat" description="ANK" evidence="8">
    <location>
        <begin position="129"/>
        <end position="161"/>
    </location>
</feature>
<keyword evidence="2" id="KW-0268">Exocytosis</keyword>
<dbReference type="PROSITE" id="PS50088">
    <property type="entry name" value="ANK_REPEAT"/>
    <property type="match status" value="2"/>
</dbReference>
<evidence type="ECO:0000256" key="5">
    <source>
        <dbReference type="ARBA" id="ARBA00023028"/>
    </source>
</evidence>
<dbReference type="PANTHER" id="PTHR24171:SF9">
    <property type="entry name" value="ANKYRIN REPEAT DOMAIN-CONTAINING PROTEIN 39"/>
    <property type="match status" value="1"/>
</dbReference>
<keyword evidence="7" id="KW-0472">Membrane</keyword>
<feature type="compositionally biased region" description="Basic and acidic residues" evidence="10">
    <location>
        <begin position="271"/>
        <end position="285"/>
    </location>
</feature>
<feature type="region of interest" description="Disordered" evidence="10">
    <location>
        <begin position="266"/>
        <end position="285"/>
    </location>
</feature>
<comment type="subcellular location">
    <subcellularLocation>
        <location evidence="1">Target cell membrane</location>
    </subcellularLocation>
</comment>
<dbReference type="GO" id="GO:0044231">
    <property type="term" value="C:host cell presynaptic membrane"/>
    <property type="evidence" value="ECO:0007669"/>
    <property type="project" value="UniProtKB-KW"/>
</dbReference>
<dbReference type="PROSITE" id="PS50297">
    <property type="entry name" value="ANK_REP_REGION"/>
    <property type="match status" value="2"/>
</dbReference>
<gene>
    <name evidence="11" type="primary">Ankrd7</name>
    <name evidence="11" type="ORF">g.2621</name>
</gene>
<feature type="repeat" description="ANK" evidence="8">
    <location>
        <begin position="96"/>
        <end position="128"/>
    </location>
</feature>
<keyword evidence="5" id="KW-0800">Toxin</keyword>
<dbReference type="SUPFAM" id="SSF48403">
    <property type="entry name" value="Ankyrin repeat"/>
    <property type="match status" value="1"/>
</dbReference>
<evidence type="ECO:0000256" key="6">
    <source>
        <dbReference type="ARBA" id="ARBA00023043"/>
    </source>
</evidence>
<keyword evidence="9" id="KW-0175">Coiled coil</keyword>
<evidence type="ECO:0000256" key="4">
    <source>
        <dbReference type="ARBA" id="ARBA00022737"/>
    </source>
</evidence>
<dbReference type="InterPro" id="IPR002110">
    <property type="entry name" value="Ankyrin_rpt"/>
</dbReference>
<evidence type="ECO:0000256" key="3">
    <source>
        <dbReference type="ARBA" id="ARBA00022537"/>
    </source>
</evidence>
<dbReference type="AlphaFoldDB" id="A0A6G1S7Y7"/>
<dbReference type="GO" id="GO:0044218">
    <property type="term" value="C:other organism cell membrane"/>
    <property type="evidence" value="ECO:0007669"/>
    <property type="project" value="UniProtKB-KW"/>
</dbReference>
<keyword evidence="5" id="KW-0638">Presynaptic neurotoxin</keyword>
<keyword evidence="7" id="KW-1053">Target membrane</keyword>
<name>A0A6G1S7Y7_9ACAR</name>
<keyword evidence="4" id="KW-0677">Repeat</keyword>
<dbReference type="GO" id="GO:0006887">
    <property type="term" value="P:exocytosis"/>
    <property type="evidence" value="ECO:0007669"/>
    <property type="project" value="UniProtKB-KW"/>
</dbReference>
<keyword evidence="6 8" id="KW-0040">ANK repeat</keyword>
<evidence type="ECO:0000256" key="1">
    <source>
        <dbReference type="ARBA" id="ARBA00004175"/>
    </source>
</evidence>
<dbReference type="Gene3D" id="1.25.40.20">
    <property type="entry name" value="Ankyrin repeat-containing domain"/>
    <property type="match status" value="2"/>
</dbReference>
<evidence type="ECO:0000313" key="11">
    <source>
        <dbReference type="EMBL" id="MDE46053.1"/>
    </source>
</evidence>
<dbReference type="EMBL" id="GGYP01001282">
    <property type="protein sequence ID" value="MDE46053.1"/>
    <property type="molecule type" value="Transcribed_RNA"/>
</dbReference>
<evidence type="ECO:0000256" key="8">
    <source>
        <dbReference type="PROSITE-ProRule" id="PRU00023"/>
    </source>
</evidence>
<evidence type="ECO:0000256" key="9">
    <source>
        <dbReference type="SAM" id="Coils"/>
    </source>
</evidence>
<dbReference type="Pfam" id="PF00023">
    <property type="entry name" value="Ank"/>
    <property type="match status" value="1"/>
</dbReference>
<feature type="region of interest" description="Disordered" evidence="10">
    <location>
        <begin position="1"/>
        <end position="22"/>
    </location>
</feature>
<dbReference type="SMART" id="SM00248">
    <property type="entry name" value="ANK"/>
    <property type="match status" value="5"/>
</dbReference>
<evidence type="ECO:0000256" key="2">
    <source>
        <dbReference type="ARBA" id="ARBA00022483"/>
    </source>
</evidence>
<keyword evidence="5" id="KW-0528">Neurotoxin</keyword>
<sequence>MKKYLPFSRRQPSLDRNTVSRGGWAGSDRFNGKSLRRTSAASLNTKSIQVVRGAYNIDLNKVDSSFTKLHRACLLNDDTQVKKHIQKVDNNCHDSSHRYPIHLATVNGNFAIIKLLIDNGANPDVQDNEGHTPLIKSIECGHEHLVKFFLNNGADPDVSDMDNNTALHWAIMTESIIAIEALLSSKKCNLTLRNNKDETCLHLAVRSPLISTATFEAMIAADSDLTAKDQLGLTVLDIALACNNKKALNAFERSKIDIHDKLPETVESNMDDPHHPISDIKQEEPNKTNCCDEYKQKYIIKNKENLEYERKIIQLTAQMERMKLDINHLREQNDSLQTDNKRLSSENSMLKLENRTMMEQMRAFKQKSENKFSKKDESEACDISLDKTSESIDCRGHKEFLTARNLNQERINKLKSSLTT</sequence>
<protein>
    <submittedName>
        <fullName evidence="11">Ankyrin repeat domain-containing protein 7</fullName>
    </submittedName>
</protein>
<accession>A0A6G1S7Y7</accession>
<keyword evidence="3" id="KW-1052">Target cell membrane</keyword>
<dbReference type="Pfam" id="PF12796">
    <property type="entry name" value="Ank_2"/>
    <property type="match status" value="1"/>
</dbReference>
<evidence type="ECO:0000256" key="7">
    <source>
        <dbReference type="ARBA" id="ARBA00023298"/>
    </source>
</evidence>
<feature type="coiled-coil region" evidence="9">
    <location>
        <begin position="305"/>
        <end position="353"/>
    </location>
</feature>
<proteinExistence type="predicted"/>
<dbReference type="InterPro" id="IPR036770">
    <property type="entry name" value="Ankyrin_rpt-contain_sf"/>
</dbReference>